<feature type="transmembrane region" description="Helical" evidence="1">
    <location>
        <begin position="225"/>
        <end position="244"/>
    </location>
</feature>
<dbReference type="Proteomes" id="UP001595843">
    <property type="component" value="Unassembled WGS sequence"/>
</dbReference>
<dbReference type="EMBL" id="JBHSAP010000007">
    <property type="protein sequence ID" value="MFC4075985.1"/>
    <property type="molecule type" value="Genomic_DNA"/>
</dbReference>
<feature type="transmembrane region" description="Helical" evidence="1">
    <location>
        <begin position="194"/>
        <end position="213"/>
    </location>
</feature>
<keyword evidence="3" id="KW-1185">Reference proteome</keyword>
<reference evidence="3" key="1">
    <citation type="journal article" date="2019" name="Int. J. Syst. Evol. Microbiol.">
        <title>The Global Catalogue of Microorganisms (GCM) 10K type strain sequencing project: providing services to taxonomists for standard genome sequencing and annotation.</title>
        <authorList>
            <consortium name="The Broad Institute Genomics Platform"/>
            <consortium name="The Broad Institute Genome Sequencing Center for Infectious Disease"/>
            <person name="Wu L."/>
            <person name="Ma J."/>
        </authorList>
    </citation>
    <scope>NUCLEOTIDE SEQUENCE [LARGE SCALE GENOMIC DNA]</scope>
    <source>
        <strain evidence="3">IBRC-M 10813</strain>
    </source>
</reference>
<accession>A0ABV8JDU7</accession>
<keyword evidence="1" id="KW-0472">Membrane</keyword>
<evidence type="ECO:0000256" key="1">
    <source>
        <dbReference type="SAM" id="Phobius"/>
    </source>
</evidence>
<keyword evidence="1" id="KW-1133">Transmembrane helix</keyword>
<feature type="transmembrane region" description="Helical" evidence="1">
    <location>
        <begin position="156"/>
        <end position="174"/>
    </location>
</feature>
<gene>
    <name evidence="2" type="ORF">ACFOUO_04100</name>
</gene>
<protein>
    <submittedName>
        <fullName evidence="2">DUF4184 family protein</fullName>
    </submittedName>
</protein>
<feature type="transmembrane region" description="Helical" evidence="1">
    <location>
        <begin position="106"/>
        <end position="123"/>
    </location>
</feature>
<proteinExistence type="predicted"/>
<dbReference type="RefSeq" id="WP_380702411.1">
    <property type="nucleotide sequence ID" value="NZ_JBHSAP010000007.1"/>
</dbReference>
<evidence type="ECO:0000313" key="2">
    <source>
        <dbReference type="EMBL" id="MFC4075985.1"/>
    </source>
</evidence>
<organism evidence="2 3">
    <name type="scientific">Salinithrix halophila</name>
    <dbReference type="NCBI Taxonomy" id="1485204"/>
    <lineage>
        <taxon>Bacteria</taxon>
        <taxon>Bacillati</taxon>
        <taxon>Bacillota</taxon>
        <taxon>Bacilli</taxon>
        <taxon>Bacillales</taxon>
        <taxon>Thermoactinomycetaceae</taxon>
        <taxon>Salinithrix</taxon>
    </lineage>
</organism>
<dbReference type="InterPro" id="IPR025238">
    <property type="entry name" value="DUF4184"/>
</dbReference>
<evidence type="ECO:0000313" key="3">
    <source>
        <dbReference type="Proteomes" id="UP001595843"/>
    </source>
</evidence>
<comment type="caution">
    <text evidence="2">The sequence shown here is derived from an EMBL/GenBank/DDBJ whole genome shotgun (WGS) entry which is preliminary data.</text>
</comment>
<sequence length="256" mass="29997">MPFTFAHSAAVIPIHLRWGRYFSLTGLVLGSMAPDLEYFLHFKPHGVIGHTLLGFFYLNFPLVILLAWIFHRVIKEPFITHLPRPFSQWYRHSTNPPWKFSSVRKFFVLFYSSILGMFTHVLWDAFTHSTGFFVEHLPFLRERFHILSLEIPFYKVAQHSSTLIGFLILAAYLYSRKNTSPRKPEEYSPAQKLWFWASTGALAFLFFIYLFLFKGGLSLSQVGEIVVSLINCGFFSLVCVAWLHRRLPRLNEEKRR</sequence>
<dbReference type="Pfam" id="PF13803">
    <property type="entry name" value="DUF4184"/>
    <property type="match status" value="1"/>
</dbReference>
<keyword evidence="1" id="KW-0812">Transmembrane</keyword>
<name>A0ABV8JDU7_9BACL</name>
<feature type="transmembrane region" description="Helical" evidence="1">
    <location>
        <begin position="47"/>
        <end position="70"/>
    </location>
</feature>